<dbReference type="InterPro" id="IPR003663">
    <property type="entry name" value="Sugar/inositol_transpt"/>
</dbReference>
<evidence type="ECO:0000256" key="4">
    <source>
        <dbReference type="ARBA" id="ARBA00022692"/>
    </source>
</evidence>
<dbReference type="Pfam" id="PF00083">
    <property type="entry name" value="Sugar_tr"/>
    <property type="match status" value="1"/>
</dbReference>
<keyword evidence="6 9" id="KW-0472">Membrane</keyword>
<dbReference type="InterPro" id="IPR005829">
    <property type="entry name" value="Sugar_transporter_CS"/>
</dbReference>
<evidence type="ECO:0000313" key="12">
    <source>
        <dbReference type="Proteomes" id="UP000054097"/>
    </source>
</evidence>
<evidence type="ECO:0000256" key="5">
    <source>
        <dbReference type="ARBA" id="ARBA00022989"/>
    </source>
</evidence>
<evidence type="ECO:0000256" key="7">
    <source>
        <dbReference type="ARBA" id="ARBA00049119"/>
    </source>
</evidence>
<dbReference type="InterPro" id="IPR005828">
    <property type="entry name" value="MFS_sugar_transport-like"/>
</dbReference>
<evidence type="ECO:0000259" key="10">
    <source>
        <dbReference type="PROSITE" id="PS50850"/>
    </source>
</evidence>
<dbReference type="OrthoDB" id="6133115at2759"/>
<dbReference type="NCBIfam" id="TIGR00879">
    <property type="entry name" value="SP"/>
    <property type="match status" value="1"/>
</dbReference>
<feature type="transmembrane region" description="Helical" evidence="9">
    <location>
        <begin position="827"/>
        <end position="847"/>
    </location>
</feature>
<evidence type="ECO:0000313" key="11">
    <source>
        <dbReference type="EMBL" id="KIM25337.1"/>
    </source>
</evidence>
<evidence type="ECO:0000256" key="8">
    <source>
        <dbReference type="SAM" id="MobiDB-lite"/>
    </source>
</evidence>
<feature type="transmembrane region" description="Helical" evidence="9">
    <location>
        <begin position="762"/>
        <end position="781"/>
    </location>
</feature>
<dbReference type="Proteomes" id="UP000054097">
    <property type="component" value="Unassembled WGS sequence"/>
</dbReference>
<dbReference type="PROSITE" id="PS50850">
    <property type="entry name" value="MFS"/>
    <property type="match status" value="1"/>
</dbReference>
<dbReference type="InterPro" id="IPR036259">
    <property type="entry name" value="MFS_trans_sf"/>
</dbReference>
<name>A0A0C2X7U4_SERVB</name>
<feature type="transmembrane region" description="Helical" evidence="9">
    <location>
        <begin position="1053"/>
        <end position="1076"/>
    </location>
</feature>
<feature type="transmembrane region" description="Helical" evidence="9">
    <location>
        <begin position="1011"/>
        <end position="1033"/>
    </location>
</feature>
<keyword evidence="3" id="KW-0813">Transport</keyword>
<feature type="region of interest" description="Disordered" evidence="8">
    <location>
        <begin position="1175"/>
        <end position="1212"/>
    </location>
</feature>
<comment type="subcellular location">
    <subcellularLocation>
        <location evidence="1">Membrane</location>
        <topology evidence="1">Multi-pass membrane protein</topology>
    </subcellularLocation>
</comment>
<gene>
    <name evidence="11" type="ORF">M408DRAFT_26324</name>
</gene>
<evidence type="ECO:0000256" key="3">
    <source>
        <dbReference type="ARBA" id="ARBA00022448"/>
    </source>
</evidence>
<proteinExistence type="inferred from homology"/>
<keyword evidence="12" id="KW-1185">Reference proteome</keyword>
<keyword evidence="5 9" id="KW-1133">Transmembrane helix</keyword>
<dbReference type="InterPro" id="IPR020846">
    <property type="entry name" value="MFS_dom"/>
</dbReference>
<protein>
    <recommendedName>
        <fullName evidence="10">Major facilitator superfamily (MFS) profile domain-containing protein</fullName>
    </recommendedName>
</protein>
<evidence type="ECO:0000256" key="1">
    <source>
        <dbReference type="ARBA" id="ARBA00004141"/>
    </source>
</evidence>
<dbReference type="HOGENOM" id="CLU_269619_0_0_1"/>
<evidence type="ECO:0000256" key="2">
    <source>
        <dbReference type="ARBA" id="ARBA00010992"/>
    </source>
</evidence>
<dbReference type="STRING" id="933852.A0A0C2X7U4"/>
<dbReference type="PANTHER" id="PTHR48022:SF64">
    <property type="entry name" value="MAJOR FACILITATOR SUPERFAMILY (MFS) PROFILE DOMAIN-CONTAINING PROTEIN"/>
    <property type="match status" value="1"/>
</dbReference>
<dbReference type="EMBL" id="KN824315">
    <property type="protein sequence ID" value="KIM25337.1"/>
    <property type="molecule type" value="Genomic_DNA"/>
</dbReference>
<dbReference type="SUPFAM" id="SSF52058">
    <property type="entry name" value="L domain-like"/>
    <property type="match status" value="1"/>
</dbReference>
<dbReference type="SUPFAM" id="SSF103473">
    <property type="entry name" value="MFS general substrate transporter"/>
    <property type="match status" value="1"/>
</dbReference>
<feature type="compositionally biased region" description="Polar residues" evidence="8">
    <location>
        <begin position="1202"/>
        <end position="1212"/>
    </location>
</feature>
<evidence type="ECO:0000256" key="6">
    <source>
        <dbReference type="ARBA" id="ARBA00023136"/>
    </source>
</evidence>
<dbReference type="GO" id="GO:0005351">
    <property type="term" value="F:carbohydrate:proton symporter activity"/>
    <property type="evidence" value="ECO:0007669"/>
    <property type="project" value="TreeGrafter"/>
</dbReference>
<dbReference type="Gene3D" id="1.20.1250.20">
    <property type="entry name" value="MFS general substrate transporter like domains"/>
    <property type="match status" value="1"/>
</dbReference>
<dbReference type="InterPro" id="IPR050360">
    <property type="entry name" value="MFS_Sugar_Transporters"/>
</dbReference>
<dbReference type="PROSITE" id="PS00216">
    <property type="entry name" value="SUGAR_TRANSPORT_1"/>
    <property type="match status" value="1"/>
</dbReference>
<evidence type="ECO:0000256" key="9">
    <source>
        <dbReference type="SAM" id="Phobius"/>
    </source>
</evidence>
<feature type="compositionally biased region" description="Basic and acidic residues" evidence="8">
    <location>
        <begin position="1175"/>
        <end position="1184"/>
    </location>
</feature>
<dbReference type="FunFam" id="1.20.1250.20:FF:000117">
    <property type="entry name" value="MFS hexose transporter"/>
    <property type="match status" value="1"/>
</dbReference>
<reference evidence="12" key="2">
    <citation type="submission" date="2015-01" db="EMBL/GenBank/DDBJ databases">
        <title>Evolutionary Origins and Diversification of the Mycorrhizal Mutualists.</title>
        <authorList>
            <consortium name="DOE Joint Genome Institute"/>
            <consortium name="Mycorrhizal Genomics Consortium"/>
            <person name="Kohler A."/>
            <person name="Kuo A."/>
            <person name="Nagy L.G."/>
            <person name="Floudas D."/>
            <person name="Copeland A."/>
            <person name="Barry K.W."/>
            <person name="Cichocki N."/>
            <person name="Veneault-Fourrey C."/>
            <person name="LaButti K."/>
            <person name="Lindquist E.A."/>
            <person name="Lipzen A."/>
            <person name="Lundell T."/>
            <person name="Morin E."/>
            <person name="Murat C."/>
            <person name="Riley R."/>
            <person name="Ohm R."/>
            <person name="Sun H."/>
            <person name="Tunlid A."/>
            <person name="Henrissat B."/>
            <person name="Grigoriev I.V."/>
            <person name="Hibbett D.S."/>
            <person name="Martin F."/>
        </authorList>
    </citation>
    <scope>NUCLEOTIDE SEQUENCE [LARGE SCALE GENOMIC DNA]</scope>
    <source>
        <strain evidence="12">MAFF 305830</strain>
    </source>
</reference>
<keyword evidence="4 9" id="KW-0812">Transmembrane</keyword>
<comment type="catalytic activity">
    <reaction evidence="7">
        <text>myo-inositol(out) + H(+)(out) = myo-inositol(in) + H(+)(in)</text>
        <dbReference type="Rhea" id="RHEA:60364"/>
        <dbReference type="ChEBI" id="CHEBI:15378"/>
        <dbReference type="ChEBI" id="CHEBI:17268"/>
    </reaction>
</comment>
<feature type="transmembrane region" description="Helical" evidence="9">
    <location>
        <begin position="1107"/>
        <end position="1126"/>
    </location>
</feature>
<feature type="transmembrane region" description="Helical" evidence="9">
    <location>
        <begin position="986"/>
        <end position="1004"/>
    </location>
</feature>
<dbReference type="PANTHER" id="PTHR48022">
    <property type="entry name" value="PLASTIDIC GLUCOSE TRANSPORTER 4"/>
    <property type="match status" value="1"/>
</dbReference>
<feature type="transmembrane region" description="Helical" evidence="9">
    <location>
        <begin position="787"/>
        <end position="807"/>
    </location>
</feature>
<feature type="transmembrane region" description="Helical" evidence="9">
    <location>
        <begin position="946"/>
        <end position="966"/>
    </location>
</feature>
<feature type="domain" description="Major facilitator superfamily (MFS) profile" evidence="10">
    <location>
        <begin position="693"/>
        <end position="1129"/>
    </location>
</feature>
<comment type="similarity">
    <text evidence="2">Belongs to the major facilitator superfamily. Sugar transporter (TC 2.A.1.1) family.</text>
</comment>
<reference evidence="11 12" key="1">
    <citation type="submission" date="2014-04" db="EMBL/GenBank/DDBJ databases">
        <authorList>
            <consortium name="DOE Joint Genome Institute"/>
            <person name="Kuo A."/>
            <person name="Zuccaro A."/>
            <person name="Kohler A."/>
            <person name="Nagy L.G."/>
            <person name="Floudas D."/>
            <person name="Copeland A."/>
            <person name="Barry K.W."/>
            <person name="Cichocki N."/>
            <person name="Veneault-Fourrey C."/>
            <person name="LaButti K."/>
            <person name="Lindquist E.A."/>
            <person name="Lipzen A."/>
            <person name="Lundell T."/>
            <person name="Morin E."/>
            <person name="Murat C."/>
            <person name="Sun H."/>
            <person name="Tunlid A."/>
            <person name="Henrissat B."/>
            <person name="Grigoriev I.V."/>
            <person name="Hibbett D.S."/>
            <person name="Martin F."/>
            <person name="Nordberg H.P."/>
            <person name="Cantor M.N."/>
            <person name="Hua S.X."/>
        </authorList>
    </citation>
    <scope>NUCLEOTIDE SEQUENCE [LARGE SCALE GENOMIC DNA]</scope>
    <source>
        <strain evidence="11 12">MAFF 305830</strain>
    </source>
</reference>
<accession>A0A0C2X7U4</accession>
<dbReference type="AlphaFoldDB" id="A0A0C2X7U4"/>
<sequence length="1212" mass="136921">MLASPIAWSHIHLQGSMRRNSSSSHISLFLERSFPHPLHLTISPPYGCSTCRREYGYGLIVACSGCDKSNIELMLACAERITCLTTDTIWLTGHFKYTFVNLSRLKIVTYDSVTYQTYDMSNFPKLVHLDLANNRFINKILDFSRCVRGMAQLRYLSLGVDIDKFWLNVIGACNATLTTLVLHAQFAPRTSATWGIQCPMLQHFVLKDMQHVVVNDNLYWTYPKNVVVLGLLAPRLTYYEYHSKEGLYSIEFIAPLNKIVHVRTSSCLPLDMFPALQILQLEESTSVLLEIVEQLEKNLDLFLAAVCRRWRATMFANPLAWSTILLHGHTRRNHPSAYVSLLSERSGPVPLHLAIPPICYGCTAMPGPQNRTCEESYRINMELLRQQAERIKCLSVENEWFMRNGTLSLVNLWKLTITTGRIYRIRTYDMSLLPNLTCLDIHDSAINYALDFSRCAPGTVRVKYLNVCADGYNRWMDVVMACVNTLTTLTVRAGRAYFPLGASDWSIRCPLLEHFVLQDSLQPNPRQQALIIKVFAPSLTFYENHSEEGIFSIEFVTSLYKVVHVRTNRSITLERHPKLRILQLEATPSLFIDILEQLEKDWTLCAHLETIEMVGWPPSQDPFVCDVVRQRLAARDERAGRYTDVLFGEGWARESPVDQYERYTSTKVMENIADVVWKGHWWQNKGLRNLNLCIGLVIVASTINGYDSSVLNGLQILPQFKEHFDHPDGSTLGFMSAAQNFGSLLFLPFAPYISDGIGRKKALSLGCLLVVGGVILQALSANVGQFIASRCIIGLGICLTTNAAPVLTTELAYPTQRGTITALYNTLWYFGSITSAWVCYATLSTLSGSIWEWRVPCLLQAAPAAFLGICIWFIPESPRWLVAKGRDVEAIRILTKYHANGVERDPLVYFTYGQIREALAIEREINQTTTWLTLFKTRGNRRRMRIVFALGFFSQWSGNGLISYYLDPVLINVGVEVASTRALINGGIQIWCLAIAVSAAFLVERVGRRPLFLMSNAGMVVVFVIWTVTTALWTTEENRAAANASIAFMPIYFLAYSIAYTPMLISYTVEILPYCIRAKGFAMMNVRITTNQFVNPIALKAIGWKLYIVYCVWLVFEFVYIFLFLVETKGKTLEETAAIFDGKEVVLNIENVGNEAAHQSRHRYRQQFEKGTDIELSLSRRESAGVDMSDTPSIAESRPKTGASTRPSTGGK</sequence>
<organism evidence="11 12">
    <name type="scientific">Serendipita vermifera MAFF 305830</name>
    <dbReference type="NCBI Taxonomy" id="933852"/>
    <lineage>
        <taxon>Eukaryota</taxon>
        <taxon>Fungi</taxon>
        <taxon>Dikarya</taxon>
        <taxon>Basidiomycota</taxon>
        <taxon>Agaricomycotina</taxon>
        <taxon>Agaricomycetes</taxon>
        <taxon>Sebacinales</taxon>
        <taxon>Serendipitaceae</taxon>
        <taxon>Serendipita</taxon>
    </lineage>
</organism>
<dbReference type="GO" id="GO:0016020">
    <property type="term" value="C:membrane"/>
    <property type="evidence" value="ECO:0007669"/>
    <property type="project" value="UniProtKB-SubCell"/>
</dbReference>